<sequence length="292" mass="30582">MLSSNTGGALSLDGIANMQGGAYSFTPSGDWPQDAFSLVLPQGALSVHASLQHRPDKGDEFTPKHEPRAAGGARPQPKRRPEGAAGAEAEQPDQPYHRKHAPLPLPPSLSLPGPPGGEKRDKSAPSLKLRLPVPAAEKGAAGKEELKMKIKVSSERHSSSDEGGQKSRHSGSPPARGERHRDRDHAHRHHKHAHPNPNALPHSGNGRAGPDGLAPAGPPLRTPAGVSAEAAGAPSGPSRKRTHADAGHNHHHHHHSKSSKSSKSSAGGLRPSQHPRETGPEASGRPGPGRER</sequence>
<feature type="region of interest" description="Disordered" evidence="1">
    <location>
        <begin position="1"/>
        <end position="35"/>
    </location>
</feature>
<organism evidence="2 3">
    <name type="scientific">Aldrovandia affinis</name>
    <dbReference type="NCBI Taxonomy" id="143900"/>
    <lineage>
        <taxon>Eukaryota</taxon>
        <taxon>Metazoa</taxon>
        <taxon>Chordata</taxon>
        <taxon>Craniata</taxon>
        <taxon>Vertebrata</taxon>
        <taxon>Euteleostomi</taxon>
        <taxon>Actinopterygii</taxon>
        <taxon>Neopterygii</taxon>
        <taxon>Teleostei</taxon>
        <taxon>Notacanthiformes</taxon>
        <taxon>Halosauridae</taxon>
        <taxon>Aldrovandia</taxon>
    </lineage>
</organism>
<feature type="compositionally biased region" description="Basic residues" evidence="1">
    <location>
        <begin position="249"/>
        <end position="260"/>
    </location>
</feature>
<evidence type="ECO:0000313" key="2">
    <source>
        <dbReference type="EMBL" id="KAJ8388358.1"/>
    </source>
</evidence>
<feature type="region of interest" description="Disordered" evidence="1">
    <location>
        <begin position="49"/>
        <end position="292"/>
    </location>
</feature>
<dbReference type="AlphaFoldDB" id="A0AAD7RQ35"/>
<gene>
    <name evidence="2" type="ORF">AAFF_G00133840</name>
</gene>
<dbReference type="Proteomes" id="UP001221898">
    <property type="component" value="Unassembled WGS sequence"/>
</dbReference>
<protein>
    <submittedName>
        <fullName evidence="2">Uncharacterized protein</fullName>
    </submittedName>
</protein>
<accession>A0AAD7RQ35</accession>
<evidence type="ECO:0000256" key="1">
    <source>
        <dbReference type="SAM" id="MobiDB-lite"/>
    </source>
</evidence>
<evidence type="ECO:0000313" key="3">
    <source>
        <dbReference type="Proteomes" id="UP001221898"/>
    </source>
</evidence>
<name>A0AAD7RQ35_9TELE</name>
<feature type="compositionally biased region" description="Basic and acidic residues" evidence="1">
    <location>
        <begin position="140"/>
        <end position="165"/>
    </location>
</feature>
<proteinExistence type="predicted"/>
<feature type="compositionally biased region" description="Basic and acidic residues" evidence="1">
    <location>
        <begin position="53"/>
        <end position="68"/>
    </location>
</feature>
<dbReference type="EMBL" id="JAINUG010000195">
    <property type="protein sequence ID" value="KAJ8388358.1"/>
    <property type="molecule type" value="Genomic_DNA"/>
</dbReference>
<keyword evidence="3" id="KW-1185">Reference proteome</keyword>
<reference evidence="2" key="1">
    <citation type="journal article" date="2023" name="Science">
        <title>Genome structures resolve the early diversification of teleost fishes.</title>
        <authorList>
            <person name="Parey E."/>
            <person name="Louis A."/>
            <person name="Montfort J."/>
            <person name="Bouchez O."/>
            <person name="Roques C."/>
            <person name="Iampietro C."/>
            <person name="Lluch J."/>
            <person name="Castinel A."/>
            <person name="Donnadieu C."/>
            <person name="Desvignes T."/>
            <person name="Floi Bucao C."/>
            <person name="Jouanno E."/>
            <person name="Wen M."/>
            <person name="Mejri S."/>
            <person name="Dirks R."/>
            <person name="Jansen H."/>
            <person name="Henkel C."/>
            <person name="Chen W.J."/>
            <person name="Zahm M."/>
            <person name="Cabau C."/>
            <person name="Klopp C."/>
            <person name="Thompson A.W."/>
            <person name="Robinson-Rechavi M."/>
            <person name="Braasch I."/>
            <person name="Lecointre G."/>
            <person name="Bobe J."/>
            <person name="Postlethwait J.H."/>
            <person name="Berthelot C."/>
            <person name="Roest Crollius H."/>
            <person name="Guiguen Y."/>
        </authorList>
    </citation>
    <scope>NUCLEOTIDE SEQUENCE</scope>
    <source>
        <strain evidence="2">NC1722</strain>
    </source>
</reference>
<comment type="caution">
    <text evidence="2">The sequence shown here is derived from an EMBL/GenBank/DDBJ whole genome shotgun (WGS) entry which is preliminary data.</text>
</comment>
<feature type="compositionally biased region" description="Pro residues" evidence="1">
    <location>
        <begin position="103"/>
        <end position="115"/>
    </location>
</feature>
<feature type="compositionally biased region" description="Basic and acidic residues" evidence="1">
    <location>
        <begin position="176"/>
        <end position="185"/>
    </location>
</feature>
<feature type="compositionally biased region" description="Low complexity" evidence="1">
    <location>
        <begin position="223"/>
        <end position="237"/>
    </location>
</feature>